<keyword evidence="5 8" id="KW-0326">Glycosidase</keyword>
<dbReference type="InterPro" id="IPR012338">
    <property type="entry name" value="Beta-lactam/transpept-like"/>
</dbReference>
<name>A0ABM9AW25_9BACT</name>
<dbReference type="EC" id="3.2.1.52" evidence="3"/>
<evidence type="ECO:0000256" key="4">
    <source>
        <dbReference type="ARBA" id="ARBA00022801"/>
    </source>
</evidence>
<dbReference type="InterPro" id="IPR036881">
    <property type="entry name" value="Glyco_hydro_3_C_sf"/>
</dbReference>
<dbReference type="Pfam" id="PF00144">
    <property type="entry name" value="Beta-lactamase"/>
    <property type="match status" value="1"/>
</dbReference>
<organism evidence="8 9">
    <name type="scientific">Neolewinella maritima</name>
    <dbReference type="NCBI Taxonomy" id="1383882"/>
    <lineage>
        <taxon>Bacteria</taxon>
        <taxon>Pseudomonadati</taxon>
        <taxon>Bacteroidota</taxon>
        <taxon>Saprospiria</taxon>
        <taxon>Saprospirales</taxon>
        <taxon>Lewinellaceae</taxon>
        <taxon>Neolewinella</taxon>
    </lineage>
</organism>
<proteinExistence type="inferred from homology"/>
<reference evidence="8" key="1">
    <citation type="submission" date="2021-12" db="EMBL/GenBank/DDBJ databases">
        <authorList>
            <person name="Rodrigo-Torres L."/>
            <person name="Arahal R. D."/>
            <person name="Lucena T."/>
        </authorList>
    </citation>
    <scope>NUCLEOTIDE SEQUENCE</scope>
    <source>
        <strain evidence="8">CECT 8419</strain>
    </source>
</reference>
<dbReference type="SUPFAM" id="SSF51445">
    <property type="entry name" value="(Trans)glycosidases"/>
    <property type="match status" value="1"/>
</dbReference>
<evidence type="ECO:0000259" key="6">
    <source>
        <dbReference type="Pfam" id="PF00144"/>
    </source>
</evidence>
<gene>
    <name evidence="8" type="primary">nagZ</name>
    <name evidence="8" type="ORF">LEM8419_00193</name>
</gene>
<dbReference type="InterPro" id="IPR017853">
    <property type="entry name" value="GH"/>
</dbReference>
<dbReference type="Pfam" id="PF00933">
    <property type="entry name" value="Glyco_hydro_3"/>
    <property type="match status" value="1"/>
</dbReference>
<evidence type="ECO:0000259" key="7">
    <source>
        <dbReference type="Pfam" id="PF00933"/>
    </source>
</evidence>
<feature type="domain" description="Beta-lactamase-related" evidence="6">
    <location>
        <begin position="616"/>
        <end position="977"/>
    </location>
</feature>
<evidence type="ECO:0000313" key="8">
    <source>
        <dbReference type="EMBL" id="CAH0998878.1"/>
    </source>
</evidence>
<comment type="catalytic activity">
    <reaction evidence="1">
        <text>Hydrolysis of terminal non-reducing N-acetyl-D-hexosamine residues in N-acetyl-beta-D-hexosaminides.</text>
        <dbReference type="EC" id="3.2.1.52"/>
    </reaction>
</comment>
<dbReference type="PANTHER" id="PTHR30480">
    <property type="entry name" value="BETA-HEXOSAMINIDASE-RELATED"/>
    <property type="match status" value="1"/>
</dbReference>
<dbReference type="Proteomes" id="UP000837803">
    <property type="component" value="Unassembled WGS sequence"/>
</dbReference>
<comment type="caution">
    <text evidence="8">The sequence shown here is derived from an EMBL/GenBank/DDBJ whole genome shotgun (WGS) entry which is preliminary data.</text>
</comment>
<dbReference type="GO" id="GO:0004563">
    <property type="term" value="F:beta-N-acetylhexosaminidase activity"/>
    <property type="evidence" value="ECO:0007669"/>
    <property type="project" value="UniProtKB-EC"/>
</dbReference>
<dbReference type="Gene3D" id="3.40.710.10">
    <property type="entry name" value="DD-peptidase/beta-lactamase superfamily"/>
    <property type="match status" value="1"/>
</dbReference>
<dbReference type="SUPFAM" id="SSF56601">
    <property type="entry name" value="beta-lactamase/transpeptidase-like"/>
    <property type="match status" value="1"/>
</dbReference>
<dbReference type="Gene3D" id="3.20.20.300">
    <property type="entry name" value="Glycoside hydrolase, family 3, N-terminal domain"/>
    <property type="match status" value="1"/>
</dbReference>
<evidence type="ECO:0000256" key="3">
    <source>
        <dbReference type="ARBA" id="ARBA00012663"/>
    </source>
</evidence>
<dbReference type="PANTHER" id="PTHR30480:SF13">
    <property type="entry name" value="BETA-HEXOSAMINIDASE"/>
    <property type="match status" value="1"/>
</dbReference>
<evidence type="ECO:0000256" key="5">
    <source>
        <dbReference type="ARBA" id="ARBA00023295"/>
    </source>
</evidence>
<dbReference type="EMBL" id="CAKLPZ010000001">
    <property type="protein sequence ID" value="CAH0998878.1"/>
    <property type="molecule type" value="Genomic_DNA"/>
</dbReference>
<keyword evidence="4 8" id="KW-0378">Hydrolase</keyword>
<dbReference type="InterPro" id="IPR001466">
    <property type="entry name" value="Beta-lactam-related"/>
</dbReference>
<dbReference type="InterPro" id="IPR001764">
    <property type="entry name" value="Glyco_hydro_3_N"/>
</dbReference>
<evidence type="ECO:0000313" key="9">
    <source>
        <dbReference type="Proteomes" id="UP000837803"/>
    </source>
</evidence>
<accession>A0ABM9AW25</accession>
<protein>
    <recommendedName>
        <fullName evidence="3">beta-N-acetylhexosaminidase</fullName>
        <ecNumber evidence="3">3.2.1.52</ecNumber>
    </recommendedName>
</protein>
<sequence>MATTTFGFLPILPAYSPSRMKVFCTVLLFCVLQFAPSLFAQQVYRGDLSQLTTTEQRWVDSVYTSMSEDERLGQLFMIRAHSDLGADHEASVERQIKEYHVGGLCFFQGTPEKQLQLTNRYQGMSELPMMVSMDAEWGLGMRLPDQTISYPKQLALGAIRNNQLIYDMGAEIARQMRRLGVNVSFSPVLDVNNNPNNPVIATRSFGEDRYNVTAKGYMYMKGLQDNGILASAKHFPGHGDTDVDSHLDLPVINHSRARLDSIELYPFRALIRYGIGSMMAAHLQIPALDPRPNRPSSLSKPIVTDLLRKELGFTGLIFTDGLEMKGVTKHYGDGEVEAEAIAAGSDILLLPEDIGASFKAVKRYLAEGKITQAGLEEKVRRVLLSKYRLGLDKASFPAEANLRADLNNARAVALKQELFEAAMTLVRDKQQLVPVQTPADGKLVSLQIGAAKTTPFAERLDDYGQLTHLIAGSTPTATERKQLLERIKPNDVVLASLYSDGSRFIEKVPMSSDLLGLLREVDAKAKLVLTVFGNPYSLAALDEFGTVLEAYTRDEVAQDAAAQALFGANRITGRLPVTASKKSAYNAGLETTANYRMGYGNPESVGIDGERLTSRIDALARDAMAKKATPGMVVLVARSGKIVFEKAYGRHTYSPRSRAVSVNDVYDLASVTKVAATTLCVMKLVDEGKIDLDKPLGHYLSELTGSNKEPLIIRDVLAHRAGLHSWIPFYRYTLGPGKHPKPSSQYYRTVQTGNFVVPVTDELFMNKVYVDSVWQRIYDSPLPNIGRYRYSDLGFYLLAKLVDRVSGLTVDEFAARNFYYPMGLESLRYNPLRSIARDRIPPTEIDNYFRMAAVQGHVHDMGAGMMGGVSGHAGLFGSAHDLAALFQMLLQEGSYGGKQYLSPATVKLFTTRYPGELRRGLGFDMKNLDENRSPNIAQDASARTFGHLGFTGTAVWADPEEELVYVFLSNRTFPSMENNKLGRMNTRLKGQAAAYDALAAPTVRKPGSAIGQNDATARLGKRP</sequence>
<feature type="domain" description="Glycoside hydrolase family 3 N-terminal" evidence="7">
    <location>
        <begin position="69"/>
        <end position="383"/>
    </location>
</feature>
<evidence type="ECO:0000256" key="1">
    <source>
        <dbReference type="ARBA" id="ARBA00001231"/>
    </source>
</evidence>
<keyword evidence="9" id="KW-1185">Reference proteome</keyword>
<dbReference type="InterPro" id="IPR050226">
    <property type="entry name" value="NagZ_Beta-hexosaminidase"/>
</dbReference>
<dbReference type="PRINTS" id="PR00133">
    <property type="entry name" value="GLHYDRLASE3"/>
</dbReference>
<dbReference type="Gene3D" id="3.40.50.1700">
    <property type="entry name" value="Glycoside hydrolase family 3 C-terminal domain"/>
    <property type="match status" value="1"/>
</dbReference>
<dbReference type="InterPro" id="IPR036962">
    <property type="entry name" value="Glyco_hydro_3_N_sf"/>
</dbReference>
<comment type="similarity">
    <text evidence="2">Belongs to the glycosyl hydrolase 3 family.</text>
</comment>
<evidence type="ECO:0000256" key="2">
    <source>
        <dbReference type="ARBA" id="ARBA00005336"/>
    </source>
</evidence>